<feature type="non-terminal residue" evidence="1">
    <location>
        <position position="1"/>
    </location>
</feature>
<organism evidence="1 2">
    <name type="scientific">Cirrhinus mrigala</name>
    <name type="common">Mrigala</name>
    <dbReference type="NCBI Taxonomy" id="683832"/>
    <lineage>
        <taxon>Eukaryota</taxon>
        <taxon>Metazoa</taxon>
        <taxon>Chordata</taxon>
        <taxon>Craniata</taxon>
        <taxon>Vertebrata</taxon>
        <taxon>Euteleostomi</taxon>
        <taxon>Actinopterygii</taxon>
        <taxon>Neopterygii</taxon>
        <taxon>Teleostei</taxon>
        <taxon>Ostariophysi</taxon>
        <taxon>Cypriniformes</taxon>
        <taxon>Cyprinidae</taxon>
        <taxon>Labeoninae</taxon>
        <taxon>Labeonini</taxon>
        <taxon>Cirrhinus</taxon>
    </lineage>
</organism>
<comment type="caution">
    <text evidence="1">The sequence shown here is derived from an EMBL/GenBank/DDBJ whole genome shotgun (WGS) entry which is preliminary data.</text>
</comment>
<keyword evidence="2" id="KW-1185">Reference proteome</keyword>
<evidence type="ECO:0000313" key="2">
    <source>
        <dbReference type="Proteomes" id="UP001529510"/>
    </source>
</evidence>
<dbReference type="AlphaFoldDB" id="A0ABD0QCL4"/>
<reference evidence="1 2" key="1">
    <citation type="submission" date="2024-05" db="EMBL/GenBank/DDBJ databases">
        <title>Genome sequencing and assembly of Indian major carp, Cirrhinus mrigala (Hamilton, 1822).</title>
        <authorList>
            <person name="Mohindra V."/>
            <person name="Chowdhury L.M."/>
            <person name="Lal K."/>
            <person name="Jena J.K."/>
        </authorList>
    </citation>
    <scope>NUCLEOTIDE SEQUENCE [LARGE SCALE GENOMIC DNA]</scope>
    <source>
        <strain evidence="1">CM1030</strain>
        <tissue evidence="1">Blood</tissue>
    </source>
</reference>
<dbReference type="EMBL" id="JAMKFB020000009">
    <property type="protein sequence ID" value="KAL0183994.1"/>
    <property type="molecule type" value="Genomic_DNA"/>
</dbReference>
<evidence type="ECO:0000313" key="1">
    <source>
        <dbReference type="EMBL" id="KAL0183994.1"/>
    </source>
</evidence>
<accession>A0ABD0QCL4</accession>
<proteinExistence type="predicted"/>
<protein>
    <submittedName>
        <fullName evidence="1">Uncharacterized protein</fullName>
    </submittedName>
</protein>
<name>A0ABD0QCL4_CIRMR</name>
<gene>
    <name evidence="1" type="ORF">M9458_019690</name>
</gene>
<sequence>PPLLRLTSSGRFFGGLDPVPPKTYSTRRGPLILYSEDLALAYRERLRAAQNRKLRSSCTHYKT</sequence>
<dbReference type="Proteomes" id="UP001529510">
    <property type="component" value="Unassembled WGS sequence"/>
</dbReference>